<evidence type="ECO:0000313" key="2">
    <source>
        <dbReference type="EMBL" id="GMI05935.1"/>
    </source>
</evidence>
<accession>A0A9W7F781</accession>
<organism evidence="2 3">
    <name type="scientific">Triparma laevis f. longispina</name>
    <dbReference type="NCBI Taxonomy" id="1714387"/>
    <lineage>
        <taxon>Eukaryota</taxon>
        <taxon>Sar</taxon>
        <taxon>Stramenopiles</taxon>
        <taxon>Ochrophyta</taxon>
        <taxon>Bolidophyceae</taxon>
        <taxon>Parmales</taxon>
        <taxon>Triparmaceae</taxon>
        <taxon>Triparma</taxon>
    </lineage>
</organism>
<dbReference type="GO" id="GO:0006493">
    <property type="term" value="P:protein O-linked glycosylation"/>
    <property type="evidence" value="ECO:0007669"/>
    <property type="project" value="TreeGrafter"/>
</dbReference>
<sequence>MNWRCRPALLVAFSFAHLPFLLSSAALNQFPLDPSELPPPSHPCHHIYGQILESPVAIPRYKLFNSLAVCYHQHGLIPSALKLYEYSIITSNKTFALPFANLAAVALNNGDHATANALVREYLRGVGFNGSSPEFDKDAIEHGSPCRKGEDKEGECCMALNNLGAGLLTGGQWEEAEKVLKIAENIMGKGHVMGDKVFFNLGSLYAEEGLMEDAAFAFATSFLNSFQVNPESFDPSALMRRALLVPPISNSSSEIIKTRNLFEQRVNAIAHMAYYGCEGVEDETLRDLLVVEELYELRGEIGPIKNRVIDPSKGLQTPHFYLHYHGALDRPLQELVASMHILLGPTDLLTPSSPMIHPDGRLDDFDRKKRLGFISSLFEEGEPHGLLLQDVIRNIDKTRYEVYVVIIGGEQAGDVIGKSADKVIPVGFDWPLARKTLDELQLDGLVFAEMQNEAMAHMLGFGRFAPVQILAMGSPITSGNPSIDYFVSCARSEHPLLTMLDDTESHYTEQLVLLEGVGISFPAPSGLPCASALSQPERDSTWLVDLHLPSKFLHFRKYTCPQHLFKLHPDFDAVISGLLAGDKKGVVLLQSAKIGRKTGMIRRRISSFVVREFGEEAGLDFLERLVFIPRVTSDVFHLLLQMSSVLLHPFPFGGSKTSSDAILSGTPLVTMPTPYLRGRMALGFYHEFMDDVQMHECCVATSVTDYINKALRLGLNDALRDGVEELMRRGGGKIFDNESVRHEWLLFLDSVLKNPAPSPYPDPPPYLGHDNVVFQSLQRRWLKDFSRSMSYNK</sequence>
<dbReference type="AlphaFoldDB" id="A0A9W7F781"/>
<gene>
    <name evidence="2" type="ORF">TrLO_g5624</name>
</gene>
<dbReference type="GO" id="GO:0016757">
    <property type="term" value="F:glycosyltransferase activity"/>
    <property type="evidence" value="ECO:0007669"/>
    <property type="project" value="TreeGrafter"/>
</dbReference>
<dbReference type="OrthoDB" id="9991317at2759"/>
<dbReference type="EMBL" id="BRXW01000093">
    <property type="protein sequence ID" value="GMI05935.1"/>
    <property type="molecule type" value="Genomic_DNA"/>
</dbReference>
<keyword evidence="1" id="KW-0732">Signal</keyword>
<dbReference type="Gene3D" id="1.25.40.10">
    <property type="entry name" value="Tetratricopeptide repeat domain"/>
    <property type="match status" value="1"/>
</dbReference>
<reference evidence="3" key="1">
    <citation type="journal article" date="2023" name="Commun. Biol.">
        <title>Genome analysis of Parmales, the sister group of diatoms, reveals the evolutionary specialization of diatoms from phago-mixotrophs to photoautotrophs.</title>
        <authorList>
            <person name="Ban H."/>
            <person name="Sato S."/>
            <person name="Yoshikawa S."/>
            <person name="Yamada K."/>
            <person name="Nakamura Y."/>
            <person name="Ichinomiya M."/>
            <person name="Sato N."/>
            <person name="Blanc-Mathieu R."/>
            <person name="Endo H."/>
            <person name="Kuwata A."/>
            <person name="Ogata H."/>
        </authorList>
    </citation>
    <scope>NUCLEOTIDE SEQUENCE [LARGE SCALE GENOMIC DNA]</scope>
    <source>
        <strain evidence="3">NIES 3700</strain>
    </source>
</reference>
<dbReference type="PANTHER" id="PTHR44998">
    <property type="match status" value="1"/>
</dbReference>
<dbReference type="Gene3D" id="3.40.50.11380">
    <property type="match status" value="1"/>
</dbReference>
<comment type="caution">
    <text evidence="2">The sequence shown here is derived from an EMBL/GenBank/DDBJ whole genome shotgun (WGS) entry which is preliminary data.</text>
</comment>
<evidence type="ECO:0008006" key="4">
    <source>
        <dbReference type="Google" id="ProtNLM"/>
    </source>
</evidence>
<evidence type="ECO:0000256" key="1">
    <source>
        <dbReference type="SAM" id="SignalP"/>
    </source>
</evidence>
<feature type="chain" id="PRO_5040741570" description="O-GlcNAc transferase C-terminal domain-containing protein" evidence="1">
    <location>
        <begin position="26"/>
        <end position="793"/>
    </location>
</feature>
<proteinExistence type="predicted"/>
<evidence type="ECO:0000313" key="3">
    <source>
        <dbReference type="Proteomes" id="UP001165122"/>
    </source>
</evidence>
<keyword evidence="3" id="KW-1185">Reference proteome</keyword>
<dbReference type="Proteomes" id="UP001165122">
    <property type="component" value="Unassembled WGS sequence"/>
</dbReference>
<dbReference type="SUPFAM" id="SSF48452">
    <property type="entry name" value="TPR-like"/>
    <property type="match status" value="1"/>
</dbReference>
<dbReference type="PANTHER" id="PTHR44998:SF1">
    <property type="entry name" value="UDP-N-ACETYLGLUCOSAMINE--PEPTIDE N-ACETYLGLUCOSAMINYLTRANSFERASE 110 KDA SUBUNIT"/>
    <property type="match status" value="1"/>
</dbReference>
<feature type="signal peptide" evidence="1">
    <location>
        <begin position="1"/>
        <end position="25"/>
    </location>
</feature>
<dbReference type="InterPro" id="IPR011990">
    <property type="entry name" value="TPR-like_helical_dom_sf"/>
</dbReference>
<name>A0A9W7F781_9STRA</name>
<dbReference type="Gene3D" id="3.40.50.2000">
    <property type="entry name" value="Glycogen Phosphorylase B"/>
    <property type="match status" value="1"/>
</dbReference>
<protein>
    <recommendedName>
        <fullName evidence="4">O-GlcNAc transferase C-terminal domain-containing protein</fullName>
    </recommendedName>
</protein>